<dbReference type="Proteomes" id="UP000609346">
    <property type="component" value="Unassembled WGS sequence"/>
</dbReference>
<proteinExistence type="predicted"/>
<sequence length="93" mass="11470">MLTYAFNPDIIYITESNNDGDVEFFIRFVVEAPHLEKFKEVQHYFEDNEVYTDALFYAYENHEYRVIVRSDYYVEFVLQLMKHRLVEQVQWKE</sequence>
<name>A0ABR8MRF7_9BACL</name>
<dbReference type="RefSeq" id="WP_191201788.1">
    <property type="nucleotide sequence ID" value="NZ_JACXZA010000001.1"/>
</dbReference>
<gene>
    <name evidence="1" type="ORF">H8B09_01925</name>
</gene>
<organism evidence="1 2">
    <name type="scientific">Paenibacillus terricola</name>
    <dbReference type="NCBI Taxonomy" id="2763503"/>
    <lineage>
        <taxon>Bacteria</taxon>
        <taxon>Bacillati</taxon>
        <taxon>Bacillota</taxon>
        <taxon>Bacilli</taxon>
        <taxon>Bacillales</taxon>
        <taxon>Paenibacillaceae</taxon>
        <taxon>Paenibacillus</taxon>
    </lineage>
</organism>
<comment type="caution">
    <text evidence="1">The sequence shown here is derived from an EMBL/GenBank/DDBJ whole genome shotgun (WGS) entry which is preliminary data.</text>
</comment>
<dbReference type="EMBL" id="JACXZA010000001">
    <property type="protein sequence ID" value="MBD3917497.1"/>
    <property type="molecule type" value="Genomic_DNA"/>
</dbReference>
<protein>
    <submittedName>
        <fullName evidence="1">Uncharacterized protein</fullName>
    </submittedName>
</protein>
<accession>A0ABR8MRF7</accession>
<keyword evidence="2" id="KW-1185">Reference proteome</keyword>
<reference evidence="1 2" key="1">
    <citation type="submission" date="2020-09" db="EMBL/GenBank/DDBJ databases">
        <title>Paenibacillus sp. strain PR3 16S rRNA gene Genome sequencing and assembly.</title>
        <authorList>
            <person name="Kim J."/>
        </authorList>
    </citation>
    <scope>NUCLEOTIDE SEQUENCE [LARGE SCALE GENOMIC DNA]</scope>
    <source>
        <strain evidence="1 2">PR3</strain>
    </source>
</reference>
<evidence type="ECO:0000313" key="1">
    <source>
        <dbReference type="EMBL" id="MBD3917497.1"/>
    </source>
</evidence>
<evidence type="ECO:0000313" key="2">
    <source>
        <dbReference type="Proteomes" id="UP000609346"/>
    </source>
</evidence>